<proteinExistence type="predicted"/>
<dbReference type="InterPro" id="IPR005151">
    <property type="entry name" value="Tail-specific_protease"/>
</dbReference>
<dbReference type="OrthoDB" id="27214at2759"/>
<evidence type="ECO:0000313" key="5">
    <source>
        <dbReference type="EMBL" id="OAA78904.1"/>
    </source>
</evidence>
<evidence type="ECO:0000256" key="2">
    <source>
        <dbReference type="SAM" id="SignalP"/>
    </source>
</evidence>
<evidence type="ECO:0000259" key="4">
    <source>
        <dbReference type="Pfam" id="PF23658"/>
    </source>
</evidence>
<feature type="domain" description="CPAF-like PDZ" evidence="4">
    <location>
        <begin position="141"/>
        <end position="267"/>
    </location>
</feature>
<feature type="region of interest" description="Disordered" evidence="1">
    <location>
        <begin position="284"/>
        <end position="312"/>
    </location>
</feature>
<evidence type="ECO:0000256" key="1">
    <source>
        <dbReference type="SAM" id="MobiDB-lite"/>
    </source>
</evidence>
<feature type="region of interest" description="Disordered" evidence="1">
    <location>
        <begin position="661"/>
        <end position="694"/>
    </location>
</feature>
<comment type="caution">
    <text evidence="5">The sequence shown here is derived from an EMBL/GenBank/DDBJ whole genome shotgun (WGS) entry which is preliminary data.</text>
</comment>
<feature type="compositionally biased region" description="Gly residues" evidence="1">
    <location>
        <begin position="678"/>
        <end position="687"/>
    </location>
</feature>
<evidence type="ECO:0000313" key="6">
    <source>
        <dbReference type="Proteomes" id="UP000076881"/>
    </source>
</evidence>
<dbReference type="Pfam" id="PF23658">
    <property type="entry name" value="PDZ_CPAF_rel"/>
    <property type="match status" value="1"/>
</dbReference>
<name>A0A168I840_CORDF</name>
<gene>
    <name evidence="5" type="ORF">LEL_02390</name>
</gene>
<evidence type="ECO:0000259" key="3">
    <source>
        <dbReference type="Pfam" id="PF03572"/>
    </source>
</evidence>
<dbReference type="EMBL" id="AZHF01000002">
    <property type="protein sequence ID" value="OAA78904.1"/>
    <property type="molecule type" value="Genomic_DNA"/>
</dbReference>
<dbReference type="Gene3D" id="3.90.226.10">
    <property type="entry name" value="2-enoyl-CoA Hydratase, Chain A, domain 1"/>
    <property type="match status" value="1"/>
</dbReference>
<protein>
    <submittedName>
        <fullName evidence="5">Peptidase S41</fullName>
    </submittedName>
</protein>
<dbReference type="Proteomes" id="UP000076881">
    <property type="component" value="Unassembled WGS sequence"/>
</dbReference>
<dbReference type="Pfam" id="PF03572">
    <property type="entry name" value="Peptidase_S41"/>
    <property type="match status" value="1"/>
</dbReference>
<accession>A0A168I840</accession>
<keyword evidence="6" id="KW-1185">Reference proteome</keyword>
<dbReference type="GO" id="GO:0006508">
    <property type="term" value="P:proteolysis"/>
    <property type="evidence" value="ECO:0007669"/>
    <property type="project" value="InterPro"/>
</dbReference>
<dbReference type="InterPro" id="IPR056186">
    <property type="entry name" value="PDZ_CPAF-rel"/>
</dbReference>
<dbReference type="STRING" id="1081108.A0A168I840"/>
<keyword evidence="2" id="KW-0732">Signal</keyword>
<dbReference type="SUPFAM" id="SSF52096">
    <property type="entry name" value="ClpP/crotonase"/>
    <property type="match status" value="1"/>
</dbReference>
<sequence length="716" mass="76777">MKVSTLLASASLAAAANTTSNDACSKVNKAHQQAIQKNTTAVVPAALAQECLKSMPFLKDVAHEFLAELRKYIGFQSTLEILQDPPSTYLSQPVDILKGLDAIEKKSYDSHYDFDYDIGQLINSANDGHFSVSLCSLAIFSFQRPQGQMVSVSKDGRETPSLYLYSDAKQLAAENSTVSPVSTINGQDATQYLQKEVASSRRSQDPDARYNQLFTSIAILSSGAPREAGGAVTNNYDVYPGEDKIEMQFKNGTSFTVETVAQISKLFNATSGEELFHSFCGPVTPSKTNGTGPAAPTKPPSPSGPTGYPEPHLRDDYNQLNGYYFDNDSAAIFIPSFDSDGLPDNSSQLFTNTTIQFLRQAVADGRTKLVIDVSGNGGGTITRAFDLFKIFFPSEFPYSATRFRRTDASEKLAAALGTVKSDDYQDVSAFGYQAAVTPDQDADFSSVEEFLGNQTQHGVAVSSLFANFNYTATSNEDLPIHGYGPWQGMDGPLFKPENIIIVGDGACASTCTTFVNLMTNVGKVRTVAFGGRPEEKPMQIMGGVRGAQASQYSELGLFVNKAAQAVQNLTNTSVAFSSDFKKDFIKTTPISLAKFPVRLAGGSVNLRNAYQQGNDDLPLQFQYQAADCRLFYTEENVRNPASIWKSAKDALWGGKGCVRGSTGAKGSQEDNATSTHGGSSGNGGNGKPPGTSGAMPVSIAWSSIAGGLLLTLWTTL</sequence>
<feature type="chain" id="PRO_5012678332" evidence="2">
    <location>
        <begin position="16"/>
        <end position="716"/>
    </location>
</feature>
<dbReference type="GO" id="GO:0008236">
    <property type="term" value="F:serine-type peptidase activity"/>
    <property type="evidence" value="ECO:0007669"/>
    <property type="project" value="InterPro"/>
</dbReference>
<feature type="domain" description="Tail specific protease" evidence="3">
    <location>
        <begin position="332"/>
        <end position="411"/>
    </location>
</feature>
<dbReference type="AlphaFoldDB" id="A0A168I840"/>
<dbReference type="InterPro" id="IPR052766">
    <property type="entry name" value="S41A_metabolite_peptidase"/>
</dbReference>
<dbReference type="InterPro" id="IPR029045">
    <property type="entry name" value="ClpP/crotonase-like_dom_sf"/>
</dbReference>
<reference evidence="5 6" key="1">
    <citation type="journal article" date="2016" name="Genome Biol. Evol.">
        <title>Divergent and convergent evolution of fungal pathogenicity.</title>
        <authorList>
            <person name="Shang Y."/>
            <person name="Xiao G."/>
            <person name="Zheng P."/>
            <person name="Cen K."/>
            <person name="Zhan S."/>
            <person name="Wang C."/>
        </authorList>
    </citation>
    <scope>NUCLEOTIDE SEQUENCE [LARGE SCALE GENOMIC DNA]</scope>
    <source>
        <strain evidence="5 6">RCEF 1005</strain>
    </source>
</reference>
<organism evidence="5 6">
    <name type="scientific">Akanthomyces lecanii RCEF 1005</name>
    <dbReference type="NCBI Taxonomy" id="1081108"/>
    <lineage>
        <taxon>Eukaryota</taxon>
        <taxon>Fungi</taxon>
        <taxon>Dikarya</taxon>
        <taxon>Ascomycota</taxon>
        <taxon>Pezizomycotina</taxon>
        <taxon>Sordariomycetes</taxon>
        <taxon>Hypocreomycetidae</taxon>
        <taxon>Hypocreales</taxon>
        <taxon>Cordycipitaceae</taxon>
        <taxon>Akanthomyces</taxon>
        <taxon>Cordyceps confragosa</taxon>
    </lineage>
</organism>
<feature type="signal peptide" evidence="2">
    <location>
        <begin position="1"/>
        <end position="15"/>
    </location>
</feature>
<dbReference type="PANTHER" id="PTHR37049">
    <property type="entry name" value="PEPTIDASE S41 FAMILY PROTEIN"/>
    <property type="match status" value="1"/>
</dbReference>
<dbReference type="PANTHER" id="PTHR37049:SF4">
    <property type="entry name" value="RHODANESE DOMAIN-CONTAINING PROTEIN"/>
    <property type="match status" value="1"/>
</dbReference>